<dbReference type="EC" id="3.2.2.1" evidence="2"/>
<feature type="domain" description="Inosine/uridine-preferring nucleoside hydrolase" evidence="1">
    <location>
        <begin position="7"/>
        <end position="303"/>
    </location>
</feature>
<dbReference type="Gene3D" id="3.90.245.10">
    <property type="entry name" value="Ribonucleoside hydrolase-like"/>
    <property type="match status" value="1"/>
</dbReference>
<dbReference type="AlphaFoldDB" id="A0A840AV02"/>
<dbReference type="SUPFAM" id="SSF53590">
    <property type="entry name" value="Nucleoside hydrolase"/>
    <property type="match status" value="1"/>
</dbReference>
<keyword evidence="2" id="KW-0378">Hydrolase</keyword>
<comment type="caution">
    <text evidence="2">The sequence shown here is derived from an EMBL/GenBank/DDBJ whole genome shotgun (WGS) entry which is preliminary data.</text>
</comment>
<accession>A0A840AV02</accession>
<dbReference type="PANTHER" id="PTHR46190">
    <property type="entry name" value="SI:CH211-201H21.5-RELATED"/>
    <property type="match status" value="1"/>
</dbReference>
<keyword evidence="2" id="KW-0326">Glycosidase</keyword>
<dbReference type="EC" id="3.2.-.-" evidence="2"/>
<dbReference type="GO" id="GO:0008477">
    <property type="term" value="F:purine nucleosidase activity"/>
    <property type="evidence" value="ECO:0007669"/>
    <property type="project" value="UniProtKB-EC"/>
</dbReference>
<protein>
    <submittedName>
        <fullName evidence="2">Purine nucleosidase/non-specific riboncleoside hydrolase</fullName>
        <ecNumber evidence="2">3.2.-.-</ecNumber>
        <ecNumber evidence="2">3.2.2.1</ecNumber>
    </submittedName>
</protein>
<dbReference type="RefSeq" id="WP_210299987.1">
    <property type="nucleotide sequence ID" value="NZ_JACIDS010000004.1"/>
</dbReference>
<gene>
    <name evidence="2" type="ORF">GGR25_003333</name>
</gene>
<dbReference type="EMBL" id="JACIDS010000004">
    <property type="protein sequence ID" value="MBB3932275.1"/>
    <property type="molecule type" value="Genomic_DNA"/>
</dbReference>
<evidence type="ECO:0000313" key="2">
    <source>
        <dbReference type="EMBL" id="MBB3932275.1"/>
    </source>
</evidence>
<keyword evidence="3" id="KW-1185">Reference proteome</keyword>
<proteinExistence type="predicted"/>
<evidence type="ECO:0000313" key="3">
    <source>
        <dbReference type="Proteomes" id="UP000553963"/>
    </source>
</evidence>
<dbReference type="PANTHER" id="PTHR46190:SF1">
    <property type="entry name" value="SI:CH211-201H21.5"/>
    <property type="match status" value="1"/>
</dbReference>
<organism evidence="2 3">
    <name type="scientific">Kaistia hirudinis</name>
    <dbReference type="NCBI Taxonomy" id="1293440"/>
    <lineage>
        <taxon>Bacteria</taxon>
        <taxon>Pseudomonadati</taxon>
        <taxon>Pseudomonadota</taxon>
        <taxon>Alphaproteobacteria</taxon>
        <taxon>Hyphomicrobiales</taxon>
        <taxon>Kaistiaceae</taxon>
        <taxon>Kaistia</taxon>
    </lineage>
</organism>
<reference evidence="2 3" key="1">
    <citation type="submission" date="2020-08" db="EMBL/GenBank/DDBJ databases">
        <title>Genomic Encyclopedia of Type Strains, Phase IV (KMG-IV): sequencing the most valuable type-strain genomes for metagenomic binning, comparative biology and taxonomic classification.</title>
        <authorList>
            <person name="Goeker M."/>
        </authorList>
    </citation>
    <scope>NUCLEOTIDE SEQUENCE [LARGE SCALE GENOMIC DNA]</scope>
    <source>
        <strain evidence="2 3">DSM 25966</strain>
    </source>
</reference>
<dbReference type="InterPro" id="IPR036452">
    <property type="entry name" value="Ribo_hydro-like"/>
</dbReference>
<evidence type="ECO:0000259" key="1">
    <source>
        <dbReference type="Pfam" id="PF01156"/>
    </source>
</evidence>
<dbReference type="Proteomes" id="UP000553963">
    <property type="component" value="Unassembled WGS sequence"/>
</dbReference>
<dbReference type="InterPro" id="IPR001910">
    <property type="entry name" value="Inosine/uridine_hydrolase_dom"/>
</dbReference>
<dbReference type="Pfam" id="PF01156">
    <property type="entry name" value="IU_nuc_hydro"/>
    <property type="match status" value="1"/>
</dbReference>
<dbReference type="InterPro" id="IPR052775">
    <property type="entry name" value="IUN_hydrolase"/>
</dbReference>
<name>A0A840AV02_9HYPH</name>
<sequence>MMQRQLLVDTDGGTDDAMALAVLAASGRAPDFVTTVFGNVSLGQASDNILATLAVLGIDAPVHAGADRPLIGAAINAADVHGDDGLGGAPRPAHLPPLASKDGVDFLRSALRRAMTEGPLDILALGPLTNLALALRTEPALVAGIGRLVIMGGTSRGRGNVTGAAEFNILADPEAAAIVLALAAPTELVPWEPCVDATLSGAELDAVFARARTGARHAFLKALVDQLRRVTIAYGGTDGFAPPDPLAAAVLVDPEIATTIVRAGVAVECGGLYARGATIFDEPPKWGLPPISTVDGIDVPRFKALFLGAIERLCETG</sequence>